<dbReference type="STRING" id="1397666.RS24_00800"/>
<comment type="caution">
    <text evidence="2">The sequence shown here is derived from an EMBL/GenBank/DDBJ whole genome shotgun (WGS) entry which is preliminary data.</text>
</comment>
<name>U2WU52_9PROT</name>
<dbReference type="SUPFAM" id="SSF53756">
    <property type="entry name" value="UDP-Glycosyltransferase/glycogen phosphorylase"/>
    <property type="match status" value="1"/>
</dbReference>
<dbReference type="EMBL" id="AWXE01000002">
    <property type="protein sequence ID" value="ERL47080.1"/>
    <property type="molecule type" value="Genomic_DNA"/>
</dbReference>
<sequence>MRSSYNGGAITNILQDKNLNLVLEVNKPLSMGPFNNKDTLDWPEDRRLVKVPVAEIKQYDAATLITVDSTLRANWITEFVDSNYHEKMIVNYNGVNTKMFQPSLSKNDILDEFMLADDDILVGMASSFRWYNDIDELCKIYSKALAQIGNLKFLFIVGNKEKELELQIKTNEYSLKDSTIILYQVPFSQMPSTLNSCDILVSHFNFHGKWPHNCSIKHLEYLSMGKATIATNVGEVNFAITDGVDGFLCEQGNIDDFVDKIVELAKKPELRKKLGKAARQKAEKELDWSLNVQNILNHLNQNSSSSVTHKIL</sequence>
<reference evidence="2 3" key="1">
    <citation type="journal article" date="2014" name="FEMS Microbiol. Ecol.">
        <title>Genomic differentiation among two strains of the PS1 clade isolated from geographically separated marine habitats.</title>
        <authorList>
            <person name="Jimenez-Infante F."/>
            <person name="Ngugi D.K."/>
            <person name="Alam I."/>
            <person name="Rashid M."/>
            <person name="Baalawi W."/>
            <person name="Kamau A.A."/>
            <person name="Bajic V.B."/>
            <person name="Stingl U."/>
        </authorList>
    </citation>
    <scope>NUCLEOTIDE SEQUENCE [LARGE SCALE GENOMIC DNA]</scope>
    <source>
        <strain evidence="2 3">RS24</strain>
    </source>
</reference>
<dbReference type="GO" id="GO:0016757">
    <property type="term" value="F:glycosyltransferase activity"/>
    <property type="evidence" value="ECO:0007669"/>
    <property type="project" value="InterPro"/>
</dbReference>
<gene>
    <name evidence="2" type="ORF">RS24_00800</name>
</gene>
<organism evidence="2 3">
    <name type="scientific">Candidatus Micropelagius thuwalensis</name>
    <dbReference type="NCBI Taxonomy" id="1397666"/>
    <lineage>
        <taxon>Bacteria</taxon>
        <taxon>Pseudomonadati</taxon>
        <taxon>Pseudomonadota</taxon>
        <taxon>Alphaproteobacteria</taxon>
        <taxon>PS1 clade</taxon>
        <taxon>Candidatus Micropelagius</taxon>
    </lineage>
</organism>
<feature type="domain" description="Glycosyl transferase family 1" evidence="1">
    <location>
        <begin position="114"/>
        <end position="280"/>
    </location>
</feature>
<dbReference type="InterPro" id="IPR001296">
    <property type="entry name" value="Glyco_trans_1"/>
</dbReference>
<dbReference type="PANTHER" id="PTHR12526:SF630">
    <property type="entry name" value="GLYCOSYLTRANSFERASE"/>
    <property type="match status" value="1"/>
</dbReference>
<dbReference type="eggNOG" id="COG0438">
    <property type="taxonomic scope" value="Bacteria"/>
</dbReference>
<dbReference type="PANTHER" id="PTHR12526">
    <property type="entry name" value="GLYCOSYLTRANSFERASE"/>
    <property type="match status" value="1"/>
</dbReference>
<dbReference type="Gene3D" id="3.40.50.2000">
    <property type="entry name" value="Glycogen Phosphorylase B"/>
    <property type="match status" value="2"/>
</dbReference>
<dbReference type="Proteomes" id="UP000016762">
    <property type="component" value="Unassembled WGS sequence"/>
</dbReference>
<dbReference type="Pfam" id="PF00534">
    <property type="entry name" value="Glycos_transf_1"/>
    <property type="match status" value="1"/>
</dbReference>
<evidence type="ECO:0000313" key="2">
    <source>
        <dbReference type="EMBL" id="ERL47080.1"/>
    </source>
</evidence>
<keyword evidence="3" id="KW-1185">Reference proteome</keyword>
<proteinExistence type="predicted"/>
<accession>U2WU52</accession>
<dbReference type="CDD" id="cd03801">
    <property type="entry name" value="GT4_PimA-like"/>
    <property type="match status" value="1"/>
</dbReference>
<dbReference type="AlphaFoldDB" id="U2WU52"/>
<evidence type="ECO:0000313" key="3">
    <source>
        <dbReference type="Proteomes" id="UP000016762"/>
    </source>
</evidence>
<protein>
    <submittedName>
        <fullName evidence="2">Sel1 repeat-containing protein</fullName>
    </submittedName>
</protein>
<evidence type="ECO:0000259" key="1">
    <source>
        <dbReference type="Pfam" id="PF00534"/>
    </source>
</evidence>